<dbReference type="PROSITE" id="PS51257">
    <property type="entry name" value="PROKAR_LIPOPROTEIN"/>
    <property type="match status" value="1"/>
</dbReference>
<proteinExistence type="inferred from homology"/>
<dbReference type="Proteomes" id="UP000677244">
    <property type="component" value="Unassembled WGS sequence"/>
</dbReference>
<dbReference type="Gene3D" id="1.25.40.900">
    <property type="match status" value="1"/>
</dbReference>
<dbReference type="InterPro" id="IPR011990">
    <property type="entry name" value="TPR-like_helical_dom_sf"/>
</dbReference>
<accession>A0ABS3YV14</accession>
<evidence type="ECO:0000256" key="2">
    <source>
        <dbReference type="ARBA" id="ARBA00006275"/>
    </source>
</evidence>
<evidence type="ECO:0000256" key="3">
    <source>
        <dbReference type="ARBA" id="ARBA00022729"/>
    </source>
</evidence>
<dbReference type="Pfam" id="PF14322">
    <property type="entry name" value="SusD-like_3"/>
    <property type="match status" value="1"/>
</dbReference>
<evidence type="ECO:0000256" key="1">
    <source>
        <dbReference type="ARBA" id="ARBA00004442"/>
    </source>
</evidence>
<sequence length="477" mass="53726">MKSKYLTSLLLATCLVAGTGCKKWLDVQPKSEIRERELFTSESGFKDALIGTYQLLATKPAYGENLTMGFVDGLAQRYASTSTSQTFYFAARYDYTNTKTYIRDIWSTLYKAIANVDNLLAQIDDKKNIFLGNNFNLVKGEALALRALLHFDLLRLFGAAPVIDGGNRKSIPYVTTFGLETYPLLTTNEVIANCLTDLDAAAELLRVDKTIRVQYNDDPFLSYTRNHMNYWAVKGLQARINLYKGDKPAAAAAALEVIANAATNFPFVVPANASAATNRDRTYTSELLFSLYAYKISDYVDEYFKTVVINGTPALYTTSSNIASLYETASGSSSDMRYNYLFTQYTAGFSSIKYWQDDIAKNNSNYDYLRGNIPIIRLSEMYYIAAECAATTAEGVAYLNTIRDKRGLFQFTTNISAATLETEILKEYKKEMYAEGQLFYYFKRKNTTRVDGSSIIMTDATWILPLPDDEKEFANRF</sequence>
<evidence type="ECO:0000256" key="4">
    <source>
        <dbReference type="ARBA" id="ARBA00023136"/>
    </source>
</evidence>
<feature type="domain" description="SusD-like N-terminal" evidence="7">
    <location>
        <begin position="23"/>
        <end position="206"/>
    </location>
</feature>
<evidence type="ECO:0000313" key="8">
    <source>
        <dbReference type="EMBL" id="MBO9201598.1"/>
    </source>
</evidence>
<evidence type="ECO:0000256" key="5">
    <source>
        <dbReference type="ARBA" id="ARBA00023237"/>
    </source>
</evidence>
<dbReference type="Pfam" id="PF07980">
    <property type="entry name" value="SusD_RagB"/>
    <property type="match status" value="1"/>
</dbReference>
<dbReference type="InterPro" id="IPR012944">
    <property type="entry name" value="SusD_RagB_dom"/>
</dbReference>
<dbReference type="SUPFAM" id="SSF48452">
    <property type="entry name" value="TPR-like"/>
    <property type="match status" value="1"/>
</dbReference>
<evidence type="ECO:0000259" key="6">
    <source>
        <dbReference type="Pfam" id="PF07980"/>
    </source>
</evidence>
<keyword evidence="4" id="KW-0472">Membrane</keyword>
<dbReference type="EMBL" id="JAGHKO010000004">
    <property type="protein sequence ID" value="MBO9201598.1"/>
    <property type="molecule type" value="Genomic_DNA"/>
</dbReference>
<dbReference type="RefSeq" id="WP_209139652.1">
    <property type="nucleotide sequence ID" value="NZ_JAGHKO010000004.1"/>
</dbReference>
<comment type="subcellular location">
    <subcellularLocation>
        <location evidence="1">Cell outer membrane</location>
    </subcellularLocation>
</comment>
<comment type="similarity">
    <text evidence="2">Belongs to the SusD family.</text>
</comment>
<feature type="domain" description="RagB/SusD" evidence="6">
    <location>
        <begin position="325"/>
        <end position="446"/>
    </location>
</feature>
<gene>
    <name evidence="8" type="ORF">J7I42_15055</name>
</gene>
<keyword evidence="5" id="KW-0998">Cell outer membrane</keyword>
<keyword evidence="9" id="KW-1185">Reference proteome</keyword>
<organism evidence="8 9">
    <name type="scientific">Niastella soli</name>
    <dbReference type="NCBI Taxonomy" id="2821487"/>
    <lineage>
        <taxon>Bacteria</taxon>
        <taxon>Pseudomonadati</taxon>
        <taxon>Bacteroidota</taxon>
        <taxon>Chitinophagia</taxon>
        <taxon>Chitinophagales</taxon>
        <taxon>Chitinophagaceae</taxon>
        <taxon>Niastella</taxon>
    </lineage>
</organism>
<dbReference type="InterPro" id="IPR033985">
    <property type="entry name" value="SusD-like_N"/>
</dbReference>
<protein>
    <submittedName>
        <fullName evidence="8">RagB/SusD family nutrient uptake outer membrane protein</fullName>
    </submittedName>
</protein>
<dbReference type="Gene3D" id="2.20.20.130">
    <property type="match status" value="1"/>
</dbReference>
<evidence type="ECO:0000313" key="9">
    <source>
        <dbReference type="Proteomes" id="UP000677244"/>
    </source>
</evidence>
<comment type="caution">
    <text evidence="8">The sequence shown here is derived from an EMBL/GenBank/DDBJ whole genome shotgun (WGS) entry which is preliminary data.</text>
</comment>
<evidence type="ECO:0000259" key="7">
    <source>
        <dbReference type="Pfam" id="PF14322"/>
    </source>
</evidence>
<dbReference type="Gene3D" id="1.25.40.390">
    <property type="match status" value="1"/>
</dbReference>
<keyword evidence="3" id="KW-0732">Signal</keyword>
<name>A0ABS3YV14_9BACT</name>
<reference evidence="8 9" key="1">
    <citation type="submission" date="2021-03" db="EMBL/GenBank/DDBJ databases">
        <title>Assistant Professor.</title>
        <authorList>
            <person name="Huq M.A."/>
        </authorList>
    </citation>
    <scope>NUCLEOTIDE SEQUENCE [LARGE SCALE GENOMIC DNA]</scope>
    <source>
        <strain evidence="8 9">MAH-29</strain>
    </source>
</reference>